<dbReference type="PANTHER" id="PTHR30290:SF9">
    <property type="entry name" value="OLIGOPEPTIDE-BINDING PROTEIN APPA"/>
    <property type="match status" value="1"/>
</dbReference>
<dbReference type="EMBL" id="JAFBDQ010000023">
    <property type="protein sequence ID" value="MBM7558035.1"/>
    <property type="molecule type" value="Genomic_DNA"/>
</dbReference>
<dbReference type="Gene3D" id="3.90.76.10">
    <property type="entry name" value="Dipeptide-binding Protein, Domain 1"/>
    <property type="match status" value="1"/>
</dbReference>
<evidence type="ECO:0000256" key="1">
    <source>
        <dbReference type="ARBA" id="ARBA00004193"/>
    </source>
</evidence>
<gene>
    <name evidence="8" type="ORF">JOC47_002904</name>
</gene>
<dbReference type="InterPro" id="IPR000914">
    <property type="entry name" value="SBP_5_dom"/>
</dbReference>
<sequence length="549" mass="62229">MRKKHLLMMVAVLLLAVLVVGCGGQQASQEKEQDKQQQQEQAAEEVSEEDKFGGTLVYGRGSDSVKLDPADVTDGESMKVTKQIYDSLVKYERGGTAVKPSLAKSWETSQDGKVWTFELREDVKFHDGAKFDAEAVKFNFDRWRKEDHEYHDGKFVYWSYMFGGFPGIVKEVEAVDEYTVKITLSKKSAPFLSNLAMAPFAIASPKAIKKYGEDYFKHPVGTGPFKLKDWKKGDRVILTRNDDYWGGKPYLEKIVFRAIPDNTARFMELQSETIDMMDGVNPNSVPQVKDSGKLKLSLRPSMNVGYLAMNFMKEPFDNKLVRKAVNHAINKEEIIKAFYAGLAKPAKNPLPPAIWGYNEDVDKYEYNPEKAKELLAEAGYPNGFETTLWAMPNPRPYMPQPKKIAQAMQSNLKEVGIKVEIKSYDWGTYLEKTENGEHDMALLGWTGDNGDPDNFLYVLLDKDNAVKGSAGNIAFYKSDKLHELLIDAQKTMDKEKRTEIYKEAQEVIHEDAPWVPMAHSTPPIALKNEVMNYKPSPLGIEKLDKVWVK</sequence>
<dbReference type="GO" id="GO:0015833">
    <property type="term" value="P:peptide transport"/>
    <property type="evidence" value="ECO:0007669"/>
    <property type="project" value="TreeGrafter"/>
</dbReference>
<comment type="similarity">
    <text evidence="2">Belongs to the bacterial solute-binding protein 5 family.</text>
</comment>
<feature type="signal peptide" evidence="6">
    <location>
        <begin position="1"/>
        <end position="27"/>
    </location>
</feature>
<name>A0A939BN23_9FIRM</name>
<dbReference type="InterPro" id="IPR039424">
    <property type="entry name" value="SBP_5"/>
</dbReference>
<dbReference type="PANTHER" id="PTHR30290">
    <property type="entry name" value="PERIPLASMIC BINDING COMPONENT OF ABC TRANSPORTER"/>
    <property type="match status" value="1"/>
</dbReference>
<feature type="region of interest" description="Disordered" evidence="5">
    <location>
        <begin position="30"/>
        <end position="57"/>
    </location>
</feature>
<dbReference type="InterPro" id="IPR023765">
    <property type="entry name" value="SBP_5_CS"/>
</dbReference>
<dbReference type="AlphaFoldDB" id="A0A939BN23"/>
<dbReference type="SUPFAM" id="SSF53850">
    <property type="entry name" value="Periplasmic binding protein-like II"/>
    <property type="match status" value="1"/>
</dbReference>
<keyword evidence="3" id="KW-0813">Transport</keyword>
<keyword evidence="4 6" id="KW-0732">Signal</keyword>
<dbReference type="GO" id="GO:1904680">
    <property type="term" value="F:peptide transmembrane transporter activity"/>
    <property type="evidence" value="ECO:0007669"/>
    <property type="project" value="TreeGrafter"/>
</dbReference>
<dbReference type="GO" id="GO:0043190">
    <property type="term" value="C:ATP-binding cassette (ABC) transporter complex"/>
    <property type="evidence" value="ECO:0007669"/>
    <property type="project" value="InterPro"/>
</dbReference>
<dbReference type="CDD" id="cd08493">
    <property type="entry name" value="PBP2_DppA_like"/>
    <property type="match status" value="1"/>
</dbReference>
<proteinExistence type="inferred from homology"/>
<dbReference type="Gene3D" id="3.10.105.10">
    <property type="entry name" value="Dipeptide-binding Protein, Domain 3"/>
    <property type="match status" value="1"/>
</dbReference>
<evidence type="ECO:0000256" key="6">
    <source>
        <dbReference type="SAM" id="SignalP"/>
    </source>
</evidence>
<organism evidence="8 9">
    <name type="scientific">Halanaerobacter jeridensis</name>
    <dbReference type="NCBI Taxonomy" id="706427"/>
    <lineage>
        <taxon>Bacteria</taxon>
        <taxon>Bacillati</taxon>
        <taxon>Bacillota</taxon>
        <taxon>Clostridia</taxon>
        <taxon>Halanaerobiales</taxon>
        <taxon>Halobacteroidaceae</taxon>
        <taxon>Halanaerobacter</taxon>
    </lineage>
</organism>
<evidence type="ECO:0000256" key="3">
    <source>
        <dbReference type="ARBA" id="ARBA00022448"/>
    </source>
</evidence>
<dbReference type="PIRSF" id="PIRSF002741">
    <property type="entry name" value="MppA"/>
    <property type="match status" value="1"/>
</dbReference>
<accession>A0A939BN23</accession>
<protein>
    <submittedName>
        <fullName evidence="8">Peptide/nickel transport system substrate-binding protein</fullName>
    </submittedName>
</protein>
<keyword evidence="9" id="KW-1185">Reference proteome</keyword>
<evidence type="ECO:0000313" key="9">
    <source>
        <dbReference type="Proteomes" id="UP000774000"/>
    </source>
</evidence>
<evidence type="ECO:0000256" key="4">
    <source>
        <dbReference type="ARBA" id="ARBA00022729"/>
    </source>
</evidence>
<dbReference type="RefSeq" id="WP_204703011.1">
    <property type="nucleotide sequence ID" value="NZ_JAFBDQ010000023.1"/>
</dbReference>
<comment type="subcellular location">
    <subcellularLocation>
        <location evidence="1">Cell membrane</location>
        <topology evidence="1">Lipid-anchor</topology>
    </subcellularLocation>
</comment>
<feature type="chain" id="PRO_5036952864" evidence="6">
    <location>
        <begin position="28"/>
        <end position="549"/>
    </location>
</feature>
<feature type="domain" description="Solute-binding protein family 5" evidence="7">
    <location>
        <begin position="98"/>
        <end position="464"/>
    </location>
</feature>
<evidence type="ECO:0000313" key="8">
    <source>
        <dbReference type="EMBL" id="MBM7558035.1"/>
    </source>
</evidence>
<evidence type="ECO:0000256" key="5">
    <source>
        <dbReference type="SAM" id="MobiDB-lite"/>
    </source>
</evidence>
<comment type="caution">
    <text evidence="8">The sequence shown here is derived from an EMBL/GenBank/DDBJ whole genome shotgun (WGS) entry which is preliminary data.</text>
</comment>
<dbReference type="PROSITE" id="PS51257">
    <property type="entry name" value="PROKAR_LIPOPROTEIN"/>
    <property type="match status" value="1"/>
</dbReference>
<dbReference type="GO" id="GO:0042597">
    <property type="term" value="C:periplasmic space"/>
    <property type="evidence" value="ECO:0007669"/>
    <property type="project" value="UniProtKB-ARBA"/>
</dbReference>
<dbReference type="Proteomes" id="UP000774000">
    <property type="component" value="Unassembled WGS sequence"/>
</dbReference>
<evidence type="ECO:0000259" key="7">
    <source>
        <dbReference type="Pfam" id="PF00496"/>
    </source>
</evidence>
<dbReference type="Pfam" id="PF00496">
    <property type="entry name" value="SBP_bac_5"/>
    <property type="match status" value="1"/>
</dbReference>
<dbReference type="InterPro" id="IPR030678">
    <property type="entry name" value="Peptide/Ni-bd"/>
</dbReference>
<reference evidence="8" key="1">
    <citation type="submission" date="2021-01" db="EMBL/GenBank/DDBJ databases">
        <title>Genomic Encyclopedia of Type Strains, Phase IV (KMG-IV): sequencing the most valuable type-strain genomes for metagenomic binning, comparative biology and taxonomic classification.</title>
        <authorList>
            <person name="Goeker M."/>
        </authorList>
    </citation>
    <scope>NUCLEOTIDE SEQUENCE</scope>
    <source>
        <strain evidence="8">DSM 23230</strain>
    </source>
</reference>
<dbReference type="PROSITE" id="PS01040">
    <property type="entry name" value="SBP_BACTERIAL_5"/>
    <property type="match status" value="1"/>
</dbReference>
<evidence type="ECO:0000256" key="2">
    <source>
        <dbReference type="ARBA" id="ARBA00005695"/>
    </source>
</evidence>
<dbReference type="Gene3D" id="3.40.190.10">
    <property type="entry name" value="Periplasmic binding protein-like II"/>
    <property type="match status" value="1"/>
</dbReference>